<comment type="caution">
    <text evidence="8">The sequence shown here is derived from an EMBL/GenBank/DDBJ whole genome shotgun (WGS) entry which is preliminary data.</text>
</comment>
<dbReference type="InterPro" id="IPR009050">
    <property type="entry name" value="Globin-like_sf"/>
</dbReference>
<dbReference type="Proteomes" id="UP000194153">
    <property type="component" value="Unassembled WGS sequence"/>
</dbReference>
<evidence type="ECO:0000313" key="9">
    <source>
        <dbReference type="Proteomes" id="UP000194153"/>
    </source>
</evidence>
<dbReference type="SUPFAM" id="SSF46458">
    <property type="entry name" value="Globin-like"/>
    <property type="match status" value="1"/>
</dbReference>
<dbReference type="CDD" id="cd14761">
    <property type="entry name" value="GS_GsGCS-like"/>
    <property type="match status" value="1"/>
</dbReference>
<comment type="subcellular location">
    <subcellularLocation>
        <location evidence="1">Cell membrane</location>
        <topology evidence="1">Multi-pass membrane protein</topology>
    </subcellularLocation>
</comment>
<dbReference type="Gene3D" id="1.10.490.10">
    <property type="entry name" value="Globins"/>
    <property type="match status" value="1"/>
</dbReference>
<keyword evidence="2" id="KW-1003">Cell membrane</keyword>
<evidence type="ECO:0000256" key="4">
    <source>
        <dbReference type="ARBA" id="ARBA00022989"/>
    </source>
</evidence>
<dbReference type="InterPro" id="IPR020948">
    <property type="entry name" value="P_starv_induced_PsiE-like"/>
</dbReference>
<keyword evidence="9" id="KW-1185">Reference proteome</keyword>
<evidence type="ECO:0000259" key="7">
    <source>
        <dbReference type="Pfam" id="PF11563"/>
    </source>
</evidence>
<keyword evidence="5 6" id="KW-0472">Membrane</keyword>
<feature type="domain" description="Globin-sensor" evidence="7">
    <location>
        <begin position="4"/>
        <end position="154"/>
    </location>
</feature>
<evidence type="ECO:0000256" key="2">
    <source>
        <dbReference type="ARBA" id="ARBA00022475"/>
    </source>
</evidence>
<dbReference type="EMBL" id="BDQG01000001">
    <property type="protein sequence ID" value="GAW68488.1"/>
    <property type="molecule type" value="Genomic_DNA"/>
</dbReference>
<dbReference type="RefSeq" id="WP_085814652.1">
    <property type="nucleotide sequence ID" value="NZ_BDQG01000001.1"/>
</dbReference>
<keyword evidence="4 6" id="KW-1133">Transmembrane helix</keyword>
<keyword evidence="3 6" id="KW-0812">Transmembrane</keyword>
<dbReference type="InterPro" id="IPR044398">
    <property type="entry name" value="Globin-sensor_dom"/>
</dbReference>
<protein>
    <submittedName>
        <fullName evidence="8">Heme-binding sensor globin domain-containing protein</fullName>
    </submittedName>
</protein>
<dbReference type="Pfam" id="PF11563">
    <property type="entry name" value="Protoglobin"/>
    <property type="match status" value="1"/>
</dbReference>
<feature type="transmembrane region" description="Helical" evidence="6">
    <location>
        <begin position="243"/>
        <end position="262"/>
    </location>
</feature>
<dbReference type="InterPro" id="IPR012292">
    <property type="entry name" value="Globin/Proto"/>
</dbReference>
<feature type="transmembrane region" description="Helical" evidence="6">
    <location>
        <begin position="212"/>
        <end position="231"/>
    </location>
</feature>
<sequence>MLTMQEIKSHYYFTDTDAKLLEELLPLARQNCEAMVEEFYGYLLKIPETAAFLRDPKDLQKLRQTHAQWFLSLFCGRYDNGYMITLQGIGQAHVRIKVSAHYVNAAMNVVRRFLIELLQANFPEIEARRKYRIAVEKILDINLDIMSTSYQEEELRKVFVSHRLESKLIHAAERFTYGLNLILVVALIVVSLSVVGLFFWDLVHVFSGSMEKGILSALGSLLILWMMIELMDNEIKTLKGGKFNILIFIGVIIVALIREILISTLRHDDLETQAFLAGTLLILGIVHFLVAKSQNPPSTRVAP</sequence>
<evidence type="ECO:0000256" key="5">
    <source>
        <dbReference type="ARBA" id="ARBA00023136"/>
    </source>
</evidence>
<accession>A0ABQ0MN97</accession>
<feature type="transmembrane region" description="Helical" evidence="6">
    <location>
        <begin position="274"/>
        <end position="291"/>
    </location>
</feature>
<gene>
    <name evidence="8" type="ORF">GPEL0_01r4853</name>
</gene>
<evidence type="ECO:0000256" key="6">
    <source>
        <dbReference type="SAM" id="Phobius"/>
    </source>
</evidence>
<dbReference type="Pfam" id="PF06146">
    <property type="entry name" value="PsiE"/>
    <property type="match status" value="1"/>
</dbReference>
<evidence type="ECO:0000256" key="3">
    <source>
        <dbReference type="ARBA" id="ARBA00022692"/>
    </source>
</evidence>
<evidence type="ECO:0000313" key="8">
    <source>
        <dbReference type="EMBL" id="GAW68488.1"/>
    </source>
</evidence>
<organism evidence="8 9">
    <name type="scientific">Geoanaerobacter pelophilus</name>
    <dbReference type="NCBI Taxonomy" id="60036"/>
    <lineage>
        <taxon>Bacteria</taxon>
        <taxon>Pseudomonadati</taxon>
        <taxon>Thermodesulfobacteriota</taxon>
        <taxon>Desulfuromonadia</taxon>
        <taxon>Geobacterales</taxon>
        <taxon>Geobacteraceae</taxon>
        <taxon>Geoanaerobacter</taxon>
    </lineage>
</organism>
<reference evidence="9" key="1">
    <citation type="submission" date="2017-05" db="EMBL/GenBank/DDBJ databases">
        <title>Draft genome sequence of Geobacter pelophilus, a iron(III)-reducing bacteria.</title>
        <authorList>
            <person name="Aoyagi T."/>
            <person name="Koike H."/>
            <person name="Morita T."/>
            <person name="Sato Y."/>
            <person name="Habe H."/>
            <person name="Hori T."/>
        </authorList>
    </citation>
    <scope>NUCLEOTIDE SEQUENCE [LARGE SCALE GENOMIC DNA]</scope>
    <source>
        <strain evidence="9">Drf2</strain>
    </source>
</reference>
<evidence type="ECO:0000256" key="1">
    <source>
        <dbReference type="ARBA" id="ARBA00004651"/>
    </source>
</evidence>
<feature type="transmembrane region" description="Helical" evidence="6">
    <location>
        <begin position="177"/>
        <end position="200"/>
    </location>
</feature>
<name>A0ABQ0MN97_9BACT</name>
<proteinExistence type="predicted"/>